<comment type="similarity">
    <text evidence="2">Belongs to the major facilitator superfamily. Vesicular transporter family.</text>
</comment>
<sequence>MEVICMVCYTRGWLRWGNIVTLQDALSHSGSCATGIATDMLVYSVVIPVFPFQLERLGYSHVSSLVGWLLFAYSGGLVFFTIPIAMFSERYDSRRMPLIIGLVALLVSQIMLMESPVYWLMCLARVLQGISSSVVWVVGLALLADIVPENKIGTQMGFAMMGLSLGLVIGPPVGGGLYSRFGFRAPFIVGEICTVIDLLGRLLIIETKDIDNWNVDPAALPGAYDARADLVSYGNNMIDDPTENTPLLRSSRLPPSDIASVGTADHLNGTQPSCDDAADCNQPLSLIAVVIKLARSPRALVALIITFSYGVTYTSQEPALPVRMQRLYGFDSWEVGLVFLAAVLPTIFSGPLSGWFADRKGTEWISTLCIGFALPWWIVISFRLPVWMFVTAFAIESFFSSGLNSLVSAELAAVARNSEGIGYAHIYGALNIAYGVGSAVGPVLGGQIYDRVEQGWMVLCLLSAGLLTVCLCLSFGYVGTDPLLSRLLRRIRSRKDNAEDTRSISA</sequence>
<evidence type="ECO:0000256" key="3">
    <source>
        <dbReference type="ARBA" id="ARBA00022448"/>
    </source>
</evidence>
<dbReference type="InterPro" id="IPR020846">
    <property type="entry name" value="MFS_dom"/>
</dbReference>
<reference evidence="10" key="2">
    <citation type="submission" date="2015-01" db="EMBL/GenBank/DDBJ databases">
        <title>Evolutionary Origins and Diversification of the Mycorrhizal Mutualists.</title>
        <authorList>
            <consortium name="DOE Joint Genome Institute"/>
            <consortium name="Mycorrhizal Genomics Consortium"/>
            <person name="Kohler A."/>
            <person name="Kuo A."/>
            <person name="Nagy L.G."/>
            <person name="Floudas D."/>
            <person name="Copeland A."/>
            <person name="Barry K.W."/>
            <person name="Cichocki N."/>
            <person name="Veneault-Fourrey C."/>
            <person name="LaButti K."/>
            <person name="Lindquist E.A."/>
            <person name="Lipzen A."/>
            <person name="Lundell T."/>
            <person name="Morin E."/>
            <person name="Murat C."/>
            <person name="Riley R."/>
            <person name="Ohm R."/>
            <person name="Sun H."/>
            <person name="Tunlid A."/>
            <person name="Henrissat B."/>
            <person name="Grigoriev I.V."/>
            <person name="Hibbett D.S."/>
            <person name="Martin F."/>
        </authorList>
    </citation>
    <scope>NUCLEOTIDE SEQUENCE [LARGE SCALE GENOMIC DNA]</scope>
    <source>
        <strain evidence="10">F 1598</strain>
    </source>
</reference>
<dbReference type="Proteomes" id="UP000054166">
    <property type="component" value="Unassembled WGS sequence"/>
</dbReference>
<feature type="domain" description="Major facilitator superfamily (MFS) profile" evidence="8">
    <location>
        <begin position="28"/>
        <end position="482"/>
    </location>
</feature>
<evidence type="ECO:0000259" key="8">
    <source>
        <dbReference type="PROSITE" id="PS50850"/>
    </source>
</evidence>
<feature type="transmembrane region" description="Helical" evidence="7">
    <location>
        <begin position="421"/>
        <end position="444"/>
    </location>
</feature>
<dbReference type="GO" id="GO:0022857">
    <property type="term" value="F:transmembrane transporter activity"/>
    <property type="evidence" value="ECO:0007669"/>
    <property type="project" value="InterPro"/>
</dbReference>
<reference evidence="9 10" key="1">
    <citation type="submission" date="2014-04" db="EMBL/GenBank/DDBJ databases">
        <authorList>
            <consortium name="DOE Joint Genome Institute"/>
            <person name="Kuo A."/>
            <person name="Tarkka M."/>
            <person name="Buscot F."/>
            <person name="Kohler A."/>
            <person name="Nagy L.G."/>
            <person name="Floudas D."/>
            <person name="Copeland A."/>
            <person name="Barry K.W."/>
            <person name="Cichocki N."/>
            <person name="Veneault-Fourrey C."/>
            <person name="LaButti K."/>
            <person name="Lindquist E.A."/>
            <person name="Lipzen A."/>
            <person name="Lundell T."/>
            <person name="Morin E."/>
            <person name="Murat C."/>
            <person name="Sun H."/>
            <person name="Tunlid A."/>
            <person name="Henrissat B."/>
            <person name="Grigoriev I.V."/>
            <person name="Hibbett D.S."/>
            <person name="Martin F."/>
            <person name="Nordberg H.P."/>
            <person name="Cantor M.N."/>
            <person name="Hua S.X."/>
        </authorList>
    </citation>
    <scope>NUCLEOTIDE SEQUENCE [LARGE SCALE GENOMIC DNA]</scope>
    <source>
        <strain evidence="9 10">F 1598</strain>
    </source>
</reference>
<proteinExistence type="inferred from homology"/>
<evidence type="ECO:0000256" key="6">
    <source>
        <dbReference type="ARBA" id="ARBA00023136"/>
    </source>
</evidence>
<evidence type="ECO:0000256" key="7">
    <source>
        <dbReference type="SAM" id="Phobius"/>
    </source>
</evidence>
<dbReference type="PANTHER" id="PTHR23506">
    <property type="entry name" value="GH10249P"/>
    <property type="match status" value="1"/>
</dbReference>
<dbReference type="FunCoup" id="A0A0C3FJH7">
    <property type="interactions" value="1"/>
</dbReference>
<name>A0A0C3FJH7_PILCF</name>
<evidence type="ECO:0000256" key="1">
    <source>
        <dbReference type="ARBA" id="ARBA00004141"/>
    </source>
</evidence>
<feature type="transmembrane region" description="Helical" evidence="7">
    <location>
        <begin position="386"/>
        <end position="409"/>
    </location>
</feature>
<protein>
    <recommendedName>
        <fullName evidence="8">Major facilitator superfamily (MFS) profile domain-containing protein</fullName>
    </recommendedName>
</protein>
<keyword evidence="3" id="KW-0813">Transport</keyword>
<dbReference type="PANTHER" id="PTHR23506:SF23">
    <property type="entry name" value="GH10249P"/>
    <property type="match status" value="1"/>
</dbReference>
<keyword evidence="5 7" id="KW-1133">Transmembrane helix</keyword>
<dbReference type="PRINTS" id="PR01035">
    <property type="entry name" value="TCRTETA"/>
</dbReference>
<evidence type="ECO:0000313" key="9">
    <source>
        <dbReference type="EMBL" id="KIM79949.1"/>
    </source>
</evidence>
<dbReference type="InterPro" id="IPR050930">
    <property type="entry name" value="MFS_Vesicular_Transporter"/>
</dbReference>
<organism evidence="9 10">
    <name type="scientific">Piloderma croceum (strain F 1598)</name>
    <dbReference type="NCBI Taxonomy" id="765440"/>
    <lineage>
        <taxon>Eukaryota</taxon>
        <taxon>Fungi</taxon>
        <taxon>Dikarya</taxon>
        <taxon>Basidiomycota</taxon>
        <taxon>Agaricomycotina</taxon>
        <taxon>Agaricomycetes</taxon>
        <taxon>Agaricomycetidae</taxon>
        <taxon>Atheliales</taxon>
        <taxon>Atheliaceae</taxon>
        <taxon>Piloderma</taxon>
    </lineage>
</organism>
<dbReference type="PROSITE" id="PS50850">
    <property type="entry name" value="MFS"/>
    <property type="match status" value="1"/>
</dbReference>
<evidence type="ECO:0000313" key="10">
    <source>
        <dbReference type="Proteomes" id="UP000054166"/>
    </source>
</evidence>
<dbReference type="GO" id="GO:0016020">
    <property type="term" value="C:membrane"/>
    <property type="evidence" value="ECO:0007669"/>
    <property type="project" value="UniProtKB-SubCell"/>
</dbReference>
<dbReference type="EMBL" id="KN833006">
    <property type="protein sequence ID" value="KIM79949.1"/>
    <property type="molecule type" value="Genomic_DNA"/>
</dbReference>
<evidence type="ECO:0000256" key="5">
    <source>
        <dbReference type="ARBA" id="ARBA00022989"/>
    </source>
</evidence>
<dbReference type="Pfam" id="PF07690">
    <property type="entry name" value="MFS_1"/>
    <property type="match status" value="2"/>
</dbReference>
<evidence type="ECO:0000256" key="4">
    <source>
        <dbReference type="ARBA" id="ARBA00022692"/>
    </source>
</evidence>
<feature type="transmembrane region" description="Helical" evidence="7">
    <location>
        <begin position="98"/>
        <end position="120"/>
    </location>
</feature>
<keyword evidence="4 7" id="KW-0812">Transmembrane</keyword>
<evidence type="ECO:0000256" key="2">
    <source>
        <dbReference type="ARBA" id="ARBA00006829"/>
    </source>
</evidence>
<dbReference type="SUPFAM" id="SSF103473">
    <property type="entry name" value="MFS general substrate transporter"/>
    <property type="match status" value="1"/>
</dbReference>
<feature type="transmembrane region" description="Helical" evidence="7">
    <location>
        <begin position="65"/>
        <end position="86"/>
    </location>
</feature>
<dbReference type="InterPro" id="IPR036259">
    <property type="entry name" value="MFS_trans_sf"/>
</dbReference>
<dbReference type="OrthoDB" id="440553at2759"/>
<dbReference type="InterPro" id="IPR001958">
    <property type="entry name" value="Tet-R_TetA/multi-R_MdtG-like"/>
</dbReference>
<dbReference type="HOGENOM" id="CLU_001265_51_2_1"/>
<gene>
    <name evidence="9" type="ORF">PILCRDRAFT_822814</name>
</gene>
<comment type="subcellular location">
    <subcellularLocation>
        <location evidence="1">Membrane</location>
        <topology evidence="1">Multi-pass membrane protein</topology>
    </subcellularLocation>
</comment>
<feature type="transmembrane region" description="Helical" evidence="7">
    <location>
        <begin position="158"/>
        <end position="179"/>
    </location>
</feature>
<keyword evidence="10" id="KW-1185">Reference proteome</keyword>
<dbReference type="InParanoid" id="A0A0C3FJH7"/>
<feature type="transmembrane region" description="Helical" evidence="7">
    <location>
        <begin position="456"/>
        <end position="480"/>
    </location>
</feature>
<feature type="transmembrane region" description="Helical" evidence="7">
    <location>
        <begin position="126"/>
        <end position="146"/>
    </location>
</feature>
<dbReference type="CDD" id="cd17325">
    <property type="entry name" value="MFS_MdtG_SLC18_like"/>
    <property type="match status" value="1"/>
</dbReference>
<dbReference type="STRING" id="765440.A0A0C3FJH7"/>
<dbReference type="InterPro" id="IPR011701">
    <property type="entry name" value="MFS"/>
</dbReference>
<feature type="transmembrane region" description="Helical" evidence="7">
    <location>
        <begin position="299"/>
        <end position="315"/>
    </location>
</feature>
<accession>A0A0C3FJH7</accession>
<dbReference type="AlphaFoldDB" id="A0A0C3FJH7"/>
<keyword evidence="6 7" id="KW-0472">Membrane</keyword>
<dbReference type="Gene3D" id="1.20.1250.20">
    <property type="entry name" value="MFS general substrate transporter like domains"/>
    <property type="match status" value="2"/>
</dbReference>
<feature type="transmembrane region" description="Helical" evidence="7">
    <location>
        <begin position="364"/>
        <end position="380"/>
    </location>
</feature>
<feature type="transmembrane region" description="Helical" evidence="7">
    <location>
        <begin position="335"/>
        <end position="357"/>
    </location>
</feature>